<dbReference type="AlphaFoldDB" id="A0A0G1M7E6"/>
<accession>A0A0G1M7E6</accession>
<dbReference type="EMBL" id="LCKQ01000003">
    <property type="protein sequence ID" value="KKU04146.1"/>
    <property type="molecule type" value="Genomic_DNA"/>
</dbReference>
<keyword evidence="1" id="KW-1133">Transmembrane helix</keyword>
<protein>
    <submittedName>
        <fullName evidence="2">Uncharacterized protein</fullName>
    </submittedName>
</protein>
<dbReference type="InterPro" id="IPR012902">
    <property type="entry name" value="N_methyl_site"/>
</dbReference>
<evidence type="ECO:0000256" key="1">
    <source>
        <dbReference type="SAM" id="Phobius"/>
    </source>
</evidence>
<comment type="caution">
    <text evidence="2">The sequence shown here is derived from an EMBL/GenBank/DDBJ whole genome shotgun (WGS) entry which is preliminary data.</text>
</comment>
<gene>
    <name evidence="2" type="ORF">UX03_C0003G0033</name>
</gene>
<evidence type="ECO:0000313" key="2">
    <source>
        <dbReference type="EMBL" id="KKU04146.1"/>
    </source>
</evidence>
<keyword evidence="1" id="KW-0472">Membrane</keyword>
<feature type="transmembrane region" description="Helical" evidence="1">
    <location>
        <begin position="7"/>
        <end position="29"/>
    </location>
</feature>
<evidence type="ECO:0000313" key="3">
    <source>
        <dbReference type="Proteomes" id="UP000034086"/>
    </source>
</evidence>
<proteinExistence type="predicted"/>
<sequence length="161" mass="17044">MKKGISLIEMLIVVAIFAVLGVIISRVILTTLRGSSRSDNLVKVRDNLDYALSVMERQIRNAESVSPCPNSDTTRIDFRDSNGIAAYFACTNVGAGGYVASGSARLTSDQVAITACSLTCSPAAGRVPPSVDISLEARGANQTGIERAVVTAATKIFLRTY</sequence>
<reference evidence="2 3" key="1">
    <citation type="journal article" date="2015" name="Nature">
        <title>rRNA introns, odd ribosomes, and small enigmatic genomes across a large radiation of phyla.</title>
        <authorList>
            <person name="Brown C.T."/>
            <person name="Hug L.A."/>
            <person name="Thomas B.C."/>
            <person name="Sharon I."/>
            <person name="Castelle C.J."/>
            <person name="Singh A."/>
            <person name="Wilkins M.J."/>
            <person name="Williams K.H."/>
            <person name="Banfield J.F."/>
        </authorList>
    </citation>
    <scope>NUCLEOTIDE SEQUENCE [LARGE SCALE GENOMIC DNA]</scope>
</reference>
<organism evidence="2 3">
    <name type="scientific">Candidatus Woesebacteria bacterium GW2011_GWE1_45_18</name>
    <dbReference type="NCBI Taxonomy" id="1618598"/>
    <lineage>
        <taxon>Bacteria</taxon>
        <taxon>Candidatus Woeseibacteriota</taxon>
    </lineage>
</organism>
<dbReference type="SUPFAM" id="SSF54523">
    <property type="entry name" value="Pili subunits"/>
    <property type="match status" value="1"/>
</dbReference>
<name>A0A0G1M7E6_9BACT</name>
<dbReference type="PROSITE" id="PS00409">
    <property type="entry name" value="PROKAR_NTER_METHYL"/>
    <property type="match status" value="1"/>
</dbReference>
<dbReference type="InterPro" id="IPR045584">
    <property type="entry name" value="Pilin-like"/>
</dbReference>
<keyword evidence="1" id="KW-0812">Transmembrane</keyword>
<dbReference type="NCBIfam" id="TIGR02532">
    <property type="entry name" value="IV_pilin_GFxxxE"/>
    <property type="match status" value="1"/>
</dbReference>
<dbReference type="Proteomes" id="UP000034086">
    <property type="component" value="Unassembled WGS sequence"/>
</dbReference>
<dbReference type="Pfam" id="PF07963">
    <property type="entry name" value="N_methyl"/>
    <property type="match status" value="1"/>
</dbReference>